<dbReference type="EMBL" id="JTAI01000020">
    <property type="protein sequence ID" value="PPS96249.1"/>
    <property type="molecule type" value="Genomic_DNA"/>
</dbReference>
<dbReference type="Proteomes" id="UP001429100">
    <property type="component" value="Unassembled WGS sequence"/>
</dbReference>
<dbReference type="VEuPathDB" id="CryptoDB:GY17_00001811"/>
<protein>
    <submittedName>
        <fullName evidence="2">MOB kinase activator family</fullName>
    </submittedName>
</protein>
<dbReference type="VEuPathDB" id="CryptoDB:Chro.40379"/>
<dbReference type="OrthoDB" id="8170117at2759"/>
<dbReference type="GO" id="GO:0016301">
    <property type="term" value="F:kinase activity"/>
    <property type="evidence" value="ECO:0007669"/>
    <property type="project" value="UniProtKB-KW"/>
</dbReference>
<reference evidence="2 3" key="1">
    <citation type="submission" date="2014-11" db="EMBL/GenBank/DDBJ databases">
        <title>Comparative genomic analysis of Cryptosporidium hominis reveals occurrence of genetic recombination in virulent subtypes.</title>
        <authorList>
            <person name="Guo Y."/>
            <person name="Tang K."/>
            <person name="Frace M."/>
            <person name="Li N."/>
            <person name="Roellig D.M."/>
            <person name="Sammons S."/>
            <person name="Knipe K."/>
            <person name="Rowe L."/>
            <person name="Feng Y."/>
            <person name="Xiao L."/>
        </authorList>
    </citation>
    <scope>NUCLEOTIDE SEQUENCE [LARGE SCALE GENOMIC DNA]</scope>
    <source>
        <strain evidence="2">30976</strain>
    </source>
</reference>
<keyword evidence="3" id="KW-1185">Reference proteome</keyword>
<dbReference type="VEuPathDB" id="CryptoDB:Chro.40380"/>
<reference evidence="2 3" key="3">
    <citation type="submission" date="2017-10" db="EMBL/GenBank/DDBJ databases">
        <title>Consistent, comparative and evidence-based genome annotation and re-annotation for the closely-related species, Cryptosporidium parvum, C. hominis and C. tyzzeri.</title>
        <authorList>
            <person name="Baptista R.P."/>
            <person name="Li Y."/>
            <person name="Sateriale A."/>
            <person name="Striepen B."/>
            <person name="Kissinger J.C."/>
        </authorList>
    </citation>
    <scope>NUCLEOTIDE SEQUENCE [LARGE SCALE GENOMIC DNA]</scope>
    <source>
        <strain evidence="2">30976</strain>
    </source>
</reference>
<dbReference type="VEuPathDB" id="CryptoDB:CHUDEA4_3350"/>
<reference evidence="1" key="2">
    <citation type="submission" date="2015-08" db="EMBL/GenBank/DDBJ databases">
        <authorList>
            <person name="Babu N.S."/>
            <person name="Beckwith C.J."/>
            <person name="Beseler K.G."/>
            <person name="Brison A."/>
            <person name="Carone J.V."/>
            <person name="Caskin T.P."/>
            <person name="Diamond M."/>
            <person name="Durham M.E."/>
            <person name="Foxe J.M."/>
            <person name="Go M."/>
            <person name="Henderson B.A."/>
            <person name="Jones I.B."/>
            <person name="McGettigan J.A."/>
            <person name="Micheletti S.J."/>
            <person name="Nasrallah M.E."/>
            <person name="Ortiz D."/>
            <person name="Piller C.R."/>
            <person name="Privatt S.R."/>
            <person name="Schneider S.L."/>
            <person name="Sharp S."/>
            <person name="Smith T.C."/>
            <person name="Stanton J.D."/>
            <person name="Ullery H.E."/>
            <person name="Wilson R.J."/>
            <person name="Serrano M.G."/>
            <person name="Buck G."/>
            <person name="Lee V."/>
            <person name="Wang Y."/>
            <person name="Carvalho R."/>
            <person name="Voegtly L."/>
            <person name="Shi R."/>
            <person name="Duckworth R."/>
            <person name="Johnson A."/>
            <person name="Loviza R."/>
            <person name="Walstead R."/>
            <person name="Shah Z."/>
            <person name="Kiflezghi M."/>
            <person name="Wade K."/>
            <person name="Ball S.L."/>
            <person name="Bradley K.W."/>
            <person name="Asai D.J."/>
            <person name="Bowman C.A."/>
            <person name="Russell D.A."/>
            <person name="Pope W.H."/>
            <person name="Jacobs-Sera D."/>
            <person name="Hendrix R.W."/>
            <person name="Hatfull G.F."/>
        </authorList>
    </citation>
    <scope>NUCLEOTIDE SEQUENCE [LARGE SCALE GENOMIC DNA]</scope>
</reference>
<dbReference type="SMART" id="SM01388">
    <property type="entry name" value="Mob1_phocein"/>
    <property type="match status" value="1"/>
</dbReference>
<dbReference type="InterPro" id="IPR005301">
    <property type="entry name" value="MOB_kinase_act_fam"/>
</dbReference>
<gene>
    <name evidence="1" type="ORF">CHUDEA4_3350</name>
    <name evidence="2" type="ORF">GY17_00001811</name>
</gene>
<keyword evidence="2" id="KW-0808">Transferase</keyword>
<dbReference type="EMBL" id="LN877950">
    <property type="protein sequence ID" value="CUV05758.1"/>
    <property type="molecule type" value="Genomic_DNA"/>
</dbReference>
<sequence>MATNNKQPMDTVMKAPISCDVLSQTFDTSILYEAVKNPEGINRDEWAAHKVMDLFKDAQMAWGFVSNVCHCPLMRAHFMVFKWQEDPKKAALPLPATVYIKSLFLWVDSQISDTRIFPLKPGVPFTDDFQLIVKNILRRLFRVYSHIYCHHWTHVESITATAHVNYCLKHFVYTVMLNNLLECNELKPLEELANHIMEEGLNFGQNSVILANRIQEKDSNQECQKTQVNSVLVKADISSPDTHIPSTNSLTADSPISEDRIEISHTIPNSGEDSTITKSIKANISSYPQDISKTQNVGRVQSTCSDSMLITTSKSRADKKDNSIHSRKIKTYPWTELAKKLILCTKRKKKDGKLFSSGFLTPKATSENL</sequence>
<dbReference type="SUPFAM" id="SSF101152">
    <property type="entry name" value="Mob1/phocein"/>
    <property type="match status" value="1"/>
</dbReference>
<dbReference type="VEuPathDB" id="CryptoDB:ChTU502y2012_408g0270"/>
<proteinExistence type="predicted"/>
<dbReference type="PANTHER" id="PTHR22599">
    <property type="entry name" value="MPS ONE BINDER KINASE ACTIVATOR-LIKE MOB"/>
    <property type="match status" value="1"/>
</dbReference>
<keyword evidence="2" id="KW-0418">Kinase</keyword>
<dbReference type="Proteomes" id="UP000199752">
    <property type="component" value="Chromosome 4"/>
</dbReference>
<evidence type="ECO:0000313" key="1">
    <source>
        <dbReference type="EMBL" id="CUV05758.1"/>
    </source>
</evidence>
<dbReference type="AlphaFoldDB" id="A0A0S4TGE0"/>
<dbReference type="VEuPathDB" id="CryptoDB:Chro.40381"/>
<dbReference type="InterPro" id="IPR036703">
    <property type="entry name" value="MOB_kinase_act_sf"/>
</dbReference>
<organism evidence="1">
    <name type="scientific">Cryptosporidium hominis</name>
    <dbReference type="NCBI Taxonomy" id="237895"/>
    <lineage>
        <taxon>Eukaryota</taxon>
        <taxon>Sar</taxon>
        <taxon>Alveolata</taxon>
        <taxon>Apicomplexa</taxon>
        <taxon>Conoidasida</taxon>
        <taxon>Coccidia</taxon>
        <taxon>Eucoccidiorida</taxon>
        <taxon>Eimeriorina</taxon>
        <taxon>Cryptosporidiidae</taxon>
        <taxon>Cryptosporidium</taxon>
    </lineage>
</organism>
<name>A0A0S4TGE0_CRYHO</name>
<accession>A0A0S4TGE0</accession>
<evidence type="ECO:0000313" key="3">
    <source>
        <dbReference type="Proteomes" id="UP001429100"/>
    </source>
</evidence>
<evidence type="ECO:0000313" key="2">
    <source>
        <dbReference type="EMBL" id="PPS96249.1"/>
    </source>
</evidence>
<dbReference type="Gene3D" id="1.20.140.30">
    <property type="entry name" value="MOB kinase activator"/>
    <property type="match status" value="1"/>
</dbReference>
<dbReference type="Pfam" id="PF03637">
    <property type="entry name" value="Mob1_phocein"/>
    <property type="match status" value="1"/>
</dbReference>